<protein>
    <submittedName>
        <fullName evidence="3">Acetyl-CoA carboxylase biotin carboxyl carrier protein subunit</fullName>
    </submittedName>
</protein>
<dbReference type="Proteomes" id="UP000321638">
    <property type="component" value="Unassembled WGS sequence"/>
</dbReference>
<reference evidence="3 4" key="1">
    <citation type="submission" date="2019-06" db="EMBL/GenBank/DDBJ databases">
        <title>New taxonomy in bacterial strain CC-CFT640, isolated from vineyard.</title>
        <authorList>
            <person name="Lin S.-Y."/>
            <person name="Tsai C.-F."/>
            <person name="Young C.-C."/>
        </authorList>
    </citation>
    <scope>NUCLEOTIDE SEQUENCE [LARGE SCALE GENOMIC DNA]</scope>
    <source>
        <strain evidence="3 4">CC-CFT640</strain>
    </source>
</reference>
<comment type="caution">
    <text evidence="3">The sequence shown here is derived from an EMBL/GenBank/DDBJ whole genome shotgun (WGS) entry which is preliminary data.</text>
</comment>
<dbReference type="PANTHER" id="PTHR45266:SF3">
    <property type="entry name" value="OXALOACETATE DECARBOXYLASE ALPHA CHAIN"/>
    <property type="match status" value="1"/>
</dbReference>
<dbReference type="SUPFAM" id="SSF51230">
    <property type="entry name" value="Single hybrid motif"/>
    <property type="match status" value="1"/>
</dbReference>
<dbReference type="InterPro" id="IPR011053">
    <property type="entry name" value="Single_hybrid_motif"/>
</dbReference>
<dbReference type="PANTHER" id="PTHR45266">
    <property type="entry name" value="OXALOACETATE DECARBOXYLASE ALPHA CHAIN"/>
    <property type="match status" value="1"/>
</dbReference>
<feature type="domain" description="Lipoyl-binding" evidence="2">
    <location>
        <begin position="1"/>
        <end position="72"/>
    </location>
</feature>
<dbReference type="AlphaFoldDB" id="A0A5C8PUP0"/>
<dbReference type="PROSITE" id="PS50968">
    <property type="entry name" value="BIOTINYL_LIPOYL"/>
    <property type="match status" value="1"/>
</dbReference>
<organism evidence="3 4">
    <name type="scientific">Vineibacter terrae</name>
    <dbReference type="NCBI Taxonomy" id="2586908"/>
    <lineage>
        <taxon>Bacteria</taxon>
        <taxon>Pseudomonadati</taxon>
        <taxon>Pseudomonadota</taxon>
        <taxon>Alphaproteobacteria</taxon>
        <taxon>Hyphomicrobiales</taxon>
        <taxon>Vineibacter</taxon>
    </lineage>
</organism>
<name>A0A5C8PUP0_9HYPH</name>
<evidence type="ECO:0000313" key="4">
    <source>
        <dbReference type="Proteomes" id="UP000321638"/>
    </source>
</evidence>
<keyword evidence="4" id="KW-1185">Reference proteome</keyword>
<dbReference type="Gene3D" id="2.40.50.100">
    <property type="match status" value="1"/>
</dbReference>
<sequence>MSHLQIKSEIPGTVWKIEAKPGDELEPDGTLLILEAMKMEIPVSSPRKGRVVDIRVAEGEVAAEGQLLAVIDPT</sequence>
<dbReference type="InterPro" id="IPR000089">
    <property type="entry name" value="Biotin_lipoyl"/>
</dbReference>
<gene>
    <name evidence="3" type="ORF">FHP25_02290</name>
</gene>
<dbReference type="RefSeq" id="WP_147845271.1">
    <property type="nucleotide sequence ID" value="NZ_VDUZ01000002.1"/>
</dbReference>
<proteinExistence type="predicted"/>
<dbReference type="Pfam" id="PF00364">
    <property type="entry name" value="Biotin_lipoyl"/>
    <property type="match status" value="1"/>
</dbReference>
<dbReference type="InterPro" id="IPR050709">
    <property type="entry name" value="Biotin_Carboxyl_Carrier/Decarb"/>
</dbReference>
<evidence type="ECO:0000313" key="3">
    <source>
        <dbReference type="EMBL" id="TXL81916.1"/>
    </source>
</evidence>
<accession>A0A5C8PUP0</accession>
<evidence type="ECO:0000256" key="1">
    <source>
        <dbReference type="ARBA" id="ARBA00023267"/>
    </source>
</evidence>
<dbReference type="CDD" id="cd06850">
    <property type="entry name" value="biotinyl_domain"/>
    <property type="match status" value="1"/>
</dbReference>
<dbReference type="OrthoDB" id="163546at2"/>
<keyword evidence="1" id="KW-0092">Biotin</keyword>
<dbReference type="EMBL" id="VDUZ01000002">
    <property type="protein sequence ID" value="TXL81916.1"/>
    <property type="molecule type" value="Genomic_DNA"/>
</dbReference>
<evidence type="ECO:0000259" key="2">
    <source>
        <dbReference type="PROSITE" id="PS50968"/>
    </source>
</evidence>